<name>A0AAV1SJQ3_9ROSI</name>
<dbReference type="PANTHER" id="PTHR35694:SF1">
    <property type="entry name" value="DENEDDYLASE"/>
    <property type="match status" value="1"/>
</dbReference>
<evidence type="ECO:0000313" key="3">
    <source>
        <dbReference type="Proteomes" id="UP001314170"/>
    </source>
</evidence>
<dbReference type="AlphaFoldDB" id="A0AAV1SJQ3"/>
<keyword evidence="3" id="KW-1185">Reference proteome</keyword>
<keyword evidence="1" id="KW-1133">Transmembrane helix</keyword>
<accession>A0AAV1SJQ3</accession>
<gene>
    <name evidence="2" type="ORF">DCAF_LOCUS23230</name>
</gene>
<dbReference type="EMBL" id="CAWUPB010001184">
    <property type="protein sequence ID" value="CAK7350497.1"/>
    <property type="molecule type" value="Genomic_DNA"/>
</dbReference>
<proteinExistence type="predicted"/>
<protein>
    <submittedName>
        <fullName evidence="2">Uncharacterized protein</fullName>
    </submittedName>
</protein>
<evidence type="ECO:0000313" key="2">
    <source>
        <dbReference type="EMBL" id="CAK7350497.1"/>
    </source>
</evidence>
<keyword evidence="1" id="KW-0472">Membrane</keyword>
<reference evidence="2 3" key="1">
    <citation type="submission" date="2024-01" db="EMBL/GenBank/DDBJ databases">
        <authorList>
            <person name="Waweru B."/>
        </authorList>
    </citation>
    <scope>NUCLEOTIDE SEQUENCE [LARGE SCALE GENOMIC DNA]</scope>
</reference>
<comment type="caution">
    <text evidence="2">The sequence shown here is derived from an EMBL/GenBank/DDBJ whole genome shotgun (WGS) entry which is preliminary data.</text>
</comment>
<sequence>MSPPQSLSLFSFPSVSPPPRPFSSKSKPTIKFPTFFFTKLPLTIPKFPLHVLHCTSPKPSQQEQLLQFVADSNGNTLPCVRTFENNLARLSLVGSVRFDQALTAGAADGGRAASEHLNSGVPAMVVDTVFPAPADEHATVSTRLFLPATKVKQKAAKLRRFFKEGVMAGTTSQKILAMTFRQVVLQQLWNFELVLFRPGTERNMSDLENPREVPFDTDGFSSLMHFVSAEAVCIAALQNTERRFVDDLLGKSSGGFLSWFRKPQKVVSRDSSVVIYKLFEDEIVENAKSLLENFNSGEERFKGMKVKRKYKWWTSLAHSKLEKIGGPEFSAWTSEYVPAYRLQIDADKVKDAKFEGWRKSSANNLWLLADNGAYAVVVAIRRFTLIEVSISKIGVGLAEIFDLYYEDIYTMPNKELSCGVVANVTNLSNKKRRSSLMNVLSVTLVSGVFLISISALSQFCLPHRRKGQIYAQESSSLPSSEIHFAVNESLDAAKLQEFCISICKKLKDSFGWPGDIVTDKKIGARIGKIPNYFNSTVSSSMQKIDTDLKSSAQDIASYQVVLSTDGKIVGFQPTSGVGVNHWAANPLAKELYGGRNLSPGFIEPGLKISFPNEVILIELLVSVNSDAYFALARPVR</sequence>
<dbReference type="PANTHER" id="PTHR35694">
    <property type="entry name" value="DENEDDYLASE"/>
    <property type="match status" value="1"/>
</dbReference>
<feature type="transmembrane region" description="Helical" evidence="1">
    <location>
        <begin position="436"/>
        <end position="456"/>
    </location>
</feature>
<keyword evidence="1" id="KW-0812">Transmembrane</keyword>
<evidence type="ECO:0000256" key="1">
    <source>
        <dbReference type="SAM" id="Phobius"/>
    </source>
</evidence>
<organism evidence="2 3">
    <name type="scientific">Dovyalis caffra</name>
    <dbReference type="NCBI Taxonomy" id="77055"/>
    <lineage>
        <taxon>Eukaryota</taxon>
        <taxon>Viridiplantae</taxon>
        <taxon>Streptophyta</taxon>
        <taxon>Embryophyta</taxon>
        <taxon>Tracheophyta</taxon>
        <taxon>Spermatophyta</taxon>
        <taxon>Magnoliopsida</taxon>
        <taxon>eudicotyledons</taxon>
        <taxon>Gunneridae</taxon>
        <taxon>Pentapetalae</taxon>
        <taxon>rosids</taxon>
        <taxon>fabids</taxon>
        <taxon>Malpighiales</taxon>
        <taxon>Salicaceae</taxon>
        <taxon>Flacourtieae</taxon>
        <taxon>Dovyalis</taxon>
    </lineage>
</organism>
<dbReference type="Proteomes" id="UP001314170">
    <property type="component" value="Unassembled WGS sequence"/>
</dbReference>